<dbReference type="PANTHER" id="PTHR10357">
    <property type="entry name" value="ALPHA-AMYLASE FAMILY MEMBER"/>
    <property type="match status" value="1"/>
</dbReference>
<evidence type="ECO:0000256" key="5">
    <source>
        <dbReference type="ARBA" id="ARBA00038939"/>
    </source>
</evidence>
<organism evidence="7 8">
    <name type="scientific">Paenibacillus sophorae</name>
    <dbReference type="NCBI Taxonomy" id="1333845"/>
    <lineage>
        <taxon>Bacteria</taxon>
        <taxon>Bacillati</taxon>
        <taxon>Bacillota</taxon>
        <taxon>Bacilli</taxon>
        <taxon>Bacillales</taxon>
        <taxon>Paenibacillaceae</taxon>
        <taxon>Paenibacillus</taxon>
    </lineage>
</organism>
<dbReference type="FunFam" id="2.60.40.1180:FF:000007">
    <property type="entry name" value="Sucrose isomerase"/>
    <property type="match status" value="1"/>
</dbReference>
<evidence type="ECO:0000256" key="1">
    <source>
        <dbReference type="ARBA" id="ARBA00008061"/>
    </source>
</evidence>
<dbReference type="AlphaFoldDB" id="A0A1H8SGI9"/>
<dbReference type="GO" id="GO:0009313">
    <property type="term" value="P:oligosaccharide catabolic process"/>
    <property type="evidence" value="ECO:0007669"/>
    <property type="project" value="TreeGrafter"/>
</dbReference>
<dbReference type="InterPro" id="IPR056300">
    <property type="entry name" value="SusG-like_C"/>
</dbReference>
<dbReference type="NCBIfam" id="NF008183">
    <property type="entry name" value="PRK10933.1"/>
    <property type="match status" value="1"/>
</dbReference>
<comment type="similarity">
    <text evidence="1">Belongs to the glycosyl hydrolase 13 family.</text>
</comment>
<evidence type="ECO:0000313" key="7">
    <source>
        <dbReference type="EMBL" id="SEO77781.1"/>
    </source>
</evidence>
<dbReference type="InterPro" id="IPR017853">
    <property type="entry name" value="GH"/>
</dbReference>
<dbReference type="EMBL" id="FODH01000011">
    <property type="protein sequence ID" value="SEO77781.1"/>
    <property type="molecule type" value="Genomic_DNA"/>
</dbReference>
<evidence type="ECO:0000259" key="6">
    <source>
        <dbReference type="SMART" id="SM00642"/>
    </source>
</evidence>
<dbReference type="SMART" id="SM00642">
    <property type="entry name" value="Aamy"/>
    <property type="match status" value="1"/>
</dbReference>
<dbReference type="FunFam" id="3.90.400.10:FF:000002">
    <property type="entry name" value="Sucrose isomerase"/>
    <property type="match status" value="1"/>
</dbReference>
<dbReference type="STRING" id="1333845.SAMN04487895_111178"/>
<dbReference type="InterPro" id="IPR006047">
    <property type="entry name" value="GH13_cat_dom"/>
</dbReference>
<reference evidence="7 8" key="1">
    <citation type="submission" date="2016-10" db="EMBL/GenBank/DDBJ databases">
        <authorList>
            <person name="de Groot N.N."/>
        </authorList>
    </citation>
    <scope>NUCLEOTIDE SEQUENCE [LARGE SCALE GENOMIC DNA]</scope>
    <source>
        <strain evidence="7 8">CGMCC 1.10238</strain>
    </source>
</reference>
<keyword evidence="3" id="KW-0326">Glycosidase</keyword>
<dbReference type="FunFam" id="3.20.20.80:FF:000064">
    <property type="entry name" value="Oligo-1,6-glucosidase"/>
    <property type="match status" value="1"/>
</dbReference>
<evidence type="ECO:0000256" key="3">
    <source>
        <dbReference type="ARBA" id="ARBA00023295"/>
    </source>
</evidence>
<dbReference type="EC" id="3.2.1.10" evidence="5"/>
<accession>A0A1H8SGI9</accession>
<dbReference type="Proteomes" id="UP000198809">
    <property type="component" value="Unassembled WGS sequence"/>
</dbReference>
<dbReference type="InterPro" id="IPR045857">
    <property type="entry name" value="O16G_dom_2"/>
</dbReference>
<comment type="catalytic activity">
    <reaction evidence="4">
        <text>Hydrolysis of (1-&gt;6)-alpha-D-glucosidic linkages in some oligosaccharides produced from starch and glycogen by alpha-amylase, and in isomaltose.</text>
        <dbReference type="EC" id="3.2.1.10"/>
    </reaction>
</comment>
<dbReference type="Gene3D" id="2.60.40.1180">
    <property type="entry name" value="Golgi alpha-mannosidase II"/>
    <property type="match status" value="1"/>
</dbReference>
<feature type="domain" description="Glycosyl hydrolase family 13 catalytic" evidence="6">
    <location>
        <begin position="31"/>
        <end position="437"/>
    </location>
</feature>
<dbReference type="SUPFAM" id="SSF51011">
    <property type="entry name" value="Glycosyl hydrolase domain"/>
    <property type="match status" value="1"/>
</dbReference>
<evidence type="ECO:0000313" key="8">
    <source>
        <dbReference type="Proteomes" id="UP000198809"/>
    </source>
</evidence>
<dbReference type="SUPFAM" id="SSF51445">
    <property type="entry name" value="(Trans)glycosidases"/>
    <property type="match status" value="1"/>
</dbReference>
<proteinExistence type="inferred from homology"/>
<gene>
    <name evidence="7" type="ORF">SAMN04487895_111178</name>
</gene>
<dbReference type="Gene3D" id="3.90.400.10">
    <property type="entry name" value="Oligo-1,6-glucosidase, Domain 2"/>
    <property type="match status" value="1"/>
</dbReference>
<dbReference type="InterPro" id="IPR013780">
    <property type="entry name" value="Glyco_hydro_b"/>
</dbReference>
<evidence type="ECO:0000256" key="2">
    <source>
        <dbReference type="ARBA" id="ARBA00022801"/>
    </source>
</evidence>
<dbReference type="Gene3D" id="3.20.20.80">
    <property type="entry name" value="Glycosidases"/>
    <property type="match status" value="1"/>
</dbReference>
<dbReference type="CDD" id="cd11333">
    <property type="entry name" value="AmyAc_SI_OligoGlu_DGase"/>
    <property type="match status" value="1"/>
</dbReference>
<dbReference type="GO" id="GO:0004574">
    <property type="term" value="F:oligo-1,6-glucosidase activity"/>
    <property type="evidence" value="ECO:0007669"/>
    <property type="project" value="UniProtKB-EC"/>
</dbReference>
<dbReference type="GO" id="GO:0004556">
    <property type="term" value="F:alpha-amylase activity"/>
    <property type="evidence" value="ECO:0007669"/>
    <property type="project" value="TreeGrafter"/>
</dbReference>
<dbReference type="PANTHER" id="PTHR10357:SF184">
    <property type="entry name" value="OLIGO-1,6-GLUCOSIDASE 1"/>
    <property type="match status" value="1"/>
</dbReference>
<name>A0A1H8SGI9_9BACL</name>
<sequence length="577" mass="67655">MTLSPICQKMMKKMNNMANEKDWWKKSVVYQVYPQSFKDTTGSGIGDLNGIIEKLPYLADLGISVIWLNPIYQSPLVDNGYDISDYYNINPEYGTMDDFKRLLDQAHRLDIKIIMDLVVNHTSDQHEWFKKSCESRDNEFSDFYIWKDPKEDGSAPTNWGSTFGGPAWEYAKSRGQYYLHLFAKEQPDLNWENPKVREAIYDMMKFWFETGIDGFRMDVISLISKRQDWPDAPDDAIYTKSYYIGASNGPRVHEFLREMNQEVLSKYNIMTVGETANTNSDQAILYTDPDREELNMVFHFDHMHLDYGPYGKFSDIRFKLSDLRDVMTEWQDKLEGRGWNSLYWSNHDQPRAVTRFGNDEEYRVESAKMLGTLLHMMKGTPYIYQGEELGMRNVRFASFDQYKDIETYGVKKEFEDKGLPEAYMKESIFLKSRDNARTPMPWNRREPYGFTSGTPWIDFSPDNDWINVEDCLADQDSVYYHYKELIRLRKELPVVVDGIYELINPGDSAVYGYTRTLDQQKLVVICSFSESKVNYKLPEELKHSSGRLLLSNYPDTRKELGNLELRPYEAVIYYTEA</sequence>
<dbReference type="Pfam" id="PF00128">
    <property type="entry name" value="Alpha-amylase"/>
    <property type="match status" value="1"/>
</dbReference>
<keyword evidence="2" id="KW-0378">Hydrolase</keyword>
<evidence type="ECO:0000256" key="4">
    <source>
        <dbReference type="ARBA" id="ARBA00036217"/>
    </source>
</evidence>
<dbReference type="Pfam" id="PF23915">
    <property type="entry name" value="SusG_C"/>
    <property type="match status" value="1"/>
</dbReference>
<protein>
    <recommendedName>
        <fullName evidence="5">oligo-1,6-glucosidase</fullName>
        <ecNumber evidence="5">3.2.1.10</ecNumber>
    </recommendedName>
</protein>